<dbReference type="Gene3D" id="1.10.10.470">
    <property type="entry name" value="Maltooligosyl trehalose synthase, domain 4"/>
    <property type="match status" value="1"/>
</dbReference>
<keyword evidence="13" id="KW-1185">Reference proteome</keyword>
<dbReference type="PANTHER" id="PTHR32438:SF5">
    <property type="entry name" value="4-ALPHA-GLUCANOTRANSFERASE DPE1, CHLOROPLASTIC_AMYLOPLASTIC"/>
    <property type="match status" value="1"/>
</dbReference>
<keyword evidence="6 10" id="KW-0808">Transferase</keyword>
<name>A0A1G7T456_9SPHI</name>
<dbReference type="RefSeq" id="WP_090498648.1">
    <property type="nucleotide sequence ID" value="NZ_FNCH01000005.1"/>
</dbReference>
<evidence type="ECO:0000313" key="12">
    <source>
        <dbReference type="EMBL" id="SDG29872.1"/>
    </source>
</evidence>
<dbReference type="GO" id="GO:0004134">
    <property type="term" value="F:4-alpha-glucanotransferase activity"/>
    <property type="evidence" value="ECO:0007669"/>
    <property type="project" value="UniProtKB-EC"/>
</dbReference>
<evidence type="ECO:0000256" key="1">
    <source>
        <dbReference type="ARBA" id="ARBA00000439"/>
    </source>
</evidence>
<evidence type="ECO:0000256" key="6">
    <source>
        <dbReference type="ARBA" id="ARBA00022679"/>
    </source>
</evidence>
<dbReference type="SMART" id="SM00642">
    <property type="entry name" value="Aamy"/>
    <property type="match status" value="1"/>
</dbReference>
<comment type="catalytic activity">
    <reaction evidence="1 10">
        <text>Transfers a segment of a (1-&gt;4)-alpha-D-glucan to a new position in an acceptor, which may be glucose or a (1-&gt;4)-alpha-D-glucan.</text>
        <dbReference type="EC" id="2.4.1.25"/>
    </reaction>
</comment>
<dbReference type="GO" id="GO:0005975">
    <property type="term" value="P:carbohydrate metabolic process"/>
    <property type="evidence" value="ECO:0007669"/>
    <property type="project" value="InterPro"/>
</dbReference>
<gene>
    <name evidence="12" type="ORF">SAMN05421827_10543</name>
</gene>
<dbReference type="OrthoDB" id="9811841at2"/>
<dbReference type="Pfam" id="PF00128">
    <property type="entry name" value="Alpha-amylase"/>
    <property type="match status" value="1"/>
</dbReference>
<evidence type="ECO:0000313" key="13">
    <source>
        <dbReference type="Proteomes" id="UP000199643"/>
    </source>
</evidence>
<dbReference type="InterPro" id="IPR017853">
    <property type="entry name" value="GH"/>
</dbReference>
<evidence type="ECO:0000256" key="5">
    <source>
        <dbReference type="ARBA" id="ARBA00022676"/>
    </source>
</evidence>
<dbReference type="InterPro" id="IPR003385">
    <property type="entry name" value="Glyco_hydro_77"/>
</dbReference>
<comment type="similarity">
    <text evidence="2 10">Belongs to the disproportionating enzyme family.</text>
</comment>
<dbReference type="EC" id="2.4.1.25" evidence="3 10"/>
<dbReference type="SUPFAM" id="SSF51445">
    <property type="entry name" value="(Trans)glycosidases"/>
    <property type="match status" value="2"/>
</dbReference>
<evidence type="ECO:0000256" key="8">
    <source>
        <dbReference type="ARBA" id="ARBA00031423"/>
    </source>
</evidence>
<proteinExistence type="inferred from homology"/>
<dbReference type="NCBIfam" id="NF011080">
    <property type="entry name" value="PRK14508.1-3"/>
    <property type="match status" value="1"/>
</dbReference>
<dbReference type="InterPro" id="IPR006047">
    <property type="entry name" value="GH13_cat_dom"/>
</dbReference>
<feature type="domain" description="Glycosyl hydrolase family 13 catalytic" evidence="11">
    <location>
        <begin position="6"/>
        <end position="719"/>
    </location>
</feature>
<dbReference type="PANTHER" id="PTHR32438">
    <property type="entry name" value="4-ALPHA-GLUCANOTRANSFERASE DPE1, CHLOROPLASTIC/AMYLOPLASTIC"/>
    <property type="match status" value="1"/>
</dbReference>
<dbReference type="NCBIfam" id="TIGR02401">
    <property type="entry name" value="trehalose_TreY"/>
    <property type="match status" value="1"/>
</dbReference>
<evidence type="ECO:0000256" key="10">
    <source>
        <dbReference type="RuleBase" id="RU361207"/>
    </source>
</evidence>
<dbReference type="InterPro" id="IPR013797">
    <property type="entry name" value="Maltooligo_trehalose_synth_4"/>
</dbReference>
<dbReference type="Gene3D" id="3.30.1590.10">
    <property type="entry name" value="Maltooligosyl trehalose synthase, domain 2"/>
    <property type="match status" value="1"/>
</dbReference>
<sequence>MHKPNSTYRIQFHENFNLKSLDQIIPYLIELGIGTLYASPIFKAMPGSTHGYDVVNPLKINPEIGTEAELIEISQKLKAAGISWLQDIVPNHMAFHPDNAWLMDVLQKGSASDFSEFFDIDLQKGDGRLMVPFLGEDLEEAIAAQKIKLVATKGQYYLNYGDSNWPVNAKTAKNLSARNLEDINSDAEALTKVINSQYYRLCNWQETDYNINYRRFFTVNALICLNMQHQEAFDLYHRYIFELIDKGIFQGLRIDHVDGLYDPKEYLQRLRKAVGKDIYIVVEKILENGEALPQDWKVQGTTGYDFLATVNNLFTNKAAEKPFNKLYQEVTGKKLDPAKLIYEKKSNILFKHMQGELDNLFEGLVALKLEDFLTINHKDLKMAFSEMLIAMPVYRYYNYRFPLAEAEAHHVQSLLTPVLQHKKLAKAGELLIKIFLEMPRKKDMAYSKKLGHFFQRCMQFTGPLMAKGVEDTAMFTYNRFIGHAEVGDAPDAFGMTVDEFHNEMYHRQQDWPFSMNGSSTHDTKKGEDVRARLNVLSDLPDEWAQLIQQLKKTFIALLNQHPSFKQLHDNDVYLVLQTIIGALPFHKDDDAEIDERLAQFIVKALRESKKRSNWANPDENYEDKLIEFAQLILTEPQESNRLIKNFLKRIADFAVINSLAQLTLKFTCPGIPDIYQGTELWDLSLVDPDNRRPVDFDDRANLLATFDDPVDFKKLSKERFSGKIKIWLTKTLLGIRKSEAVIFEEGAYIPLKVQGKYSQHICAFARQYKAQWLITVVPLGFAKCCKKQNVTVDNFDWEDTEVLLPDDAPLGWENLLTGKKEYKDPLYKGVPISQLFNSIQLAVIKLISENNQRAAGVLMHISALPSRFGIGDLGPNAYQFVDFLAASRQRYWQVLPLNPTKKETGYSPYSSNSSIAGNTMLISPESLFEQALLSEGDLNASILPETGPIDFEKTEEIKQRALHQAYRVFKANGDENLLNEFEVFCKNEQSWLADFSVYTCIKQHFKGKEWFNWSEKYKLKDPQTIADFEKNNQAEIEEIKWNQFIFYRQWYRLKEYANAKGVGLIGDLPFYLDYDSVEVWSQRENFLLNKNGNMTVVAGVPPDYFNEKGQLWGMPIYNWEKMKADGFTWWENRLKKNQQLFNLLRLDHFRAFSDYWQVAAGSEDAVDGTWEPGVGAEFFKTIEKKLDKLPFIAEDLGEISADVEQLIKQFKLPGMKVLQFAFGEDLAGSVHIPHQFDSSNCIVYTGTHDNNTTLGWFKNETDTNLKERLSRYVGTAVNEKNINTILIKLCYASIAKTAIIPMQDILQLDETARMNIPGNATGNWTWRADKNFINEDMINWLKAETELYGR</sequence>
<organism evidence="12 13">
    <name type="scientific">Pedobacter terrae</name>
    <dbReference type="NCBI Taxonomy" id="405671"/>
    <lineage>
        <taxon>Bacteria</taxon>
        <taxon>Pseudomonadati</taxon>
        <taxon>Bacteroidota</taxon>
        <taxon>Sphingobacteriia</taxon>
        <taxon>Sphingobacteriales</taxon>
        <taxon>Sphingobacteriaceae</taxon>
        <taxon>Pedobacter</taxon>
    </lineage>
</organism>
<evidence type="ECO:0000259" key="11">
    <source>
        <dbReference type="SMART" id="SM00642"/>
    </source>
</evidence>
<dbReference type="InterPro" id="IPR012767">
    <property type="entry name" value="Trehalose_TreY"/>
</dbReference>
<reference evidence="13" key="1">
    <citation type="submission" date="2016-10" db="EMBL/GenBank/DDBJ databases">
        <authorList>
            <person name="Varghese N."/>
            <person name="Submissions S."/>
        </authorList>
    </citation>
    <scope>NUCLEOTIDE SEQUENCE [LARGE SCALE GENOMIC DNA]</scope>
    <source>
        <strain evidence="13">DSM 17933</strain>
    </source>
</reference>
<dbReference type="NCBIfam" id="TIGR00217">
    <property type="entry name" value="malQ"/>
    <property type="match status" value="1"/>
</dbReference>
<keyword evidence="7 10" id="KW-0119">Carbohydrate metabolism</keyword>
<dbReference type="EMBL" id="FNCH01000005">
    <property type="protein sequence ID" value="SDG29872.1"/>
    <property type="molecule type" value="Genomic_DNA"/>
</dbReference>
<accession>A0A1G7T456</accession>
<evidence type="ECO:0000256" key="2">
    <source>
        <dbReference type="ARBA" id="ARBA00005684"/>
    </source>
</evidence>
<dbReference type="Gene3D" id="3.20.20.80">
    <property type="entry name" value="Glycosidases"/>
    <property type="match status" value="2"/>
</dbReference>
<dbReference type="Proteomes" id="UP000199643">
    <property type="component" value="Unassembled WGS sequence"/>
</dbReference>
<evidence type="ECO:0000256" key="3">
    <source>
        <dbReference type="ARBA" id="ARBA00012560"/>
    </source>
</evidence>
<evidence type="ECO:0000256" key="7">
    <source>
        <dbReference type="ARBA" id="ARBA00023277"/>
    </source>
</evidence>
<dbReference type="STRING" id="405671.SAMN05421827_10543"/>
<dbReference type="CDD" id="cd11336">
    <property type="entry name" value="AmyAc_MTSase"/>
    <property type="match status" value="1"/>
</dbReference>
<evidence type="ECO:0000256" key="4">
    <source>
        <dbReference type="ARBA" id="ARBA00020295"/>
    </source>
</evidence>
<keyword evidence="5 10" id="KW-0328">Glycosyltransferase</keyword>
<protein>
    <recommendedName>
        <fullName evidence="4 10">4-alpha-glucanotransferase</fullName>
        <ecNumber evidence="3 10">2.4.1.25</ecNumber>
    </recommendedName>
    <alternativeName>
        <fullName evidence="8 10">Amylomaltase</fullName>
    </alternativeName>
    <alternativeName>
        <fullName evidence="9 10">Disproportionating enzyme</fullName>
    </alternativeName>
</protein>
<dbReference type="Pfam" id="PF02446">
    <property type="entry name" value="Glyco_hydro_77"/>
    <property type="match status" value="1"/>
</dbReference>
<dbReference type="Gene3D" id="1.10.150.200">
    <property type="entry name" value="Maltooligosyl trehalose synthase, domain 3"/>
    <property type="match status" value="1"/>
</dbReference>
<evidence type="ECO:0000256" key="9">
    <source>
        <dbReference type="ARBA" id="ARBA00031501"/>
    </source>
</evidence>